<dbReference type="Pfam" id="PF03793">
    <property type="entry name" value="PASTA"/>
    <property type="match status" value="1"/>
</dbReference>
<proteinExistence type="predicted"/>
<dbReference type="Gene3D" id="3.30.10.20">
    <property type="match status" value="1"/>
</dbReference>
<feature type="region of interest" description="Disordered" evidence="1">
    <location>
        <begin position="66"/>
        <end position="89"/>
    </location>
</feature>
<dbReference type="CDD" id="cd06577">
    <property type="entry name" value="PASTA_pknB"/>
    <property type="match status" value="1"/>
</dbReference>
<keyword evidence="4" id="KW-1185">Reference proteome</keyword>
<sequence>MAVVPDFVGKQALDAWLAGHDAGLSLQGPDPDSPHPLLNGQVVAQVPAAGTRLPRWSVVTVWITGGGDPAGVREPRRPLPNLLEDQAEG</sequence>
<comment type="caution">
    <text evidence="3">The sequence shown here is derived from an EMBL/GenBank/DDBJ whole genome shotgun (WGS) entry which is preliminary data.</text>
</comment>
<evidence type="ECO:0000256" key="1">
    <source>
        <dbReference type="SAM" id="MobiDB-lite"/>
    </source>
</evidence>
<dbReference type="InterPro" id="IPR005543">
    <property type="entry name" value="PASTA_dom"/>
</dbReference>
<name>A0ABR9L3H7_9PSEU</name>
<dbReference type="EMBL" id="JADBEJ010000001">
    <property type="protein sequence ID" value="MBE1574691.1"/>
    <property type="molecule type" value="Genomic_DNA"/>
</dbReference>
<gene>
    <name evidence="3" type="ORF">H4W30_001720</name>
</gene>
<protein>
    <submittedName>
        <fullName evidence="3">Beta-lactam-binding protein with PASTA domain</fullName>
    </submittedName>
</protein>
<reference evidence="3 4" key="1">
    <citation type="submission" date="2020-10" db="EMBL/GenBank/DDBJ databases">
        <title>Sequencing the genomes of 1000 actinobacteria strains.</title>
        <authorList>
            <person name="Klenk H.-P."/>
        </authorList>
    </citation>
    <scope>NUCLEOTIDE SEQUENCE [LARGE SCALE GENOMIC DNA]</scope>
    <source>
        <strain evidence="3 4">DSM 46661</strain>
    </source>
</reference>
<evidence type="ECO:0000313" key="4">
    <source>
        <dbReference type="Proteomes" id="UP000656548"/>
    </source>
</evidence>
<dbReference type="Proteomes" id="UP000656548">
    <property type="component" value="Unassembled WGS sequence"/>
</dbReference>
<dbReference type="RefSeq" id="WP_257486408.1">
    <property type="nucleotide sequence ID" value="NZ_CP102415.1"/>
</dbReference>
<organism evidence="3 4">
    <name type="scientific">Amycolatopsis roodepoortensis</name>
    <dbReference type="NCBI Taxonomy" id="700274"/>
    <lineage>
        <taxon>Bacteria</taxon>
        <taxon>Bacillati</taxon>
        <taxon>Actinomycetota</taxon>
        <taxon>Actinomycetes</taxon>
        <taxon>Pseudonocardiales</taxon>
        <taxon>Pseudonocardiaceae</taxon>
        <taxon>Amycolatopsis</taxon>
    </lineage>
</organism>
<evidence type="ECO:0000313" key="3">
    <source>
        <dbReference type="EMBL" id="MBE1574691.1"/>
    </source>
</evidence>
<evidence type="ECO:0000259" key="2">
    <source>
        <dbReference type="Pfam" id="PF03793"/>
    </source>
</evidence>
<accession>A0ABR9L3H7</accession>
<feature type="domain" description="PASTA" evidence="2">
    <location>
        <begin position="3"/>
        <end position="63"/>
    </location>
</feature>